<dbReference type="AlphaFoldDB" id="A0A2C7A506"/>
<evidence type="ECO:0000313" key="2">
    <source>
        <dbReference type="Proteomes" id="UP000223527"/>
    </source>
</evidence>
<dbReference type="OrthoDB" id="5242130at2"/>
<dbReference type="RefSeq" id="WP_099097038.1">
    <property type="nucleotide sequence ID" value="NZ_PDNU01000047.1"/>
</dbReference>
<reference evidence="1 2" key="1">
    <citation type="submission" date="2017-10" db="EMBL/GenBank/DDBJ databases">
        <authorList>
            <person name="Banno H."/>
            <person name="Chua N.-H."/>
        </authorList>
    </citation>
    <scope>NUCLEOTIDE SEQUENCE [LARGE SCALE GENOMIC DNA]</scope>
    <source>
        <strain evidence="1 2">YW11</strain>
    </source>
</reference>
<comment type="caution">
    <text evidence="1">The sequence shown here is derived from an EMBL/GenBank/DDBJ whole genome shotgun (WGS) entry which is preliminary data.</text>
</comment>
<organism evidence="1 2">
    <name type="scientific">Teichococcus rhizosphaerae</name>
    <dbReference type="NCBI Taxonomy" id="1335062"/>
    <lineage>
        <taxon>Bacteria</taxon>
        <taxon>Pseudomonadati</taxon>
        <taxon>Pseudomonadota</taxon>
        <taxon>Alphaproteobacteria</taxon>
        <taxon>Acetobacterales</taxon>
        <taxon>Roseomonadaceae</taxon>
        <taxon>Roseomonas</taxon>
    </lineage>
</organism>
<sequence>MTLNPHPQVGIQANGSTSYIFGARTSDGGNELWIAGPGMSQPRLIKDLNPGFSSSDPGDFFTLADGRVAFTAEDEGYTRKLWVTDGTEAGTRKVLDDPNIGDVSIDNYIGVNGKLLFTQSQYGRGTELWMSDGTAAGTQLLRDIYPGFMSSNIRDFTDIGNGKVLFRANNGGAGDELWVTDGTQAGTRLLRDINPGPSGIEFDIERIAADGKVYFTAWATEDSEDYEAAYGQWVTDGTPEGTVKISSTGGWRDLYAVGTEQKAWVFMEFSYVDGRGHQMGLYVTDGTNVTPLLAPPDNGFGSPGALQQLFELGNGKVIFSTSGSALWVTDGTKEGTKLLGEDVLIGQWGDEFLSLGNGKALFLNANLDYPSNTGVADFWVTDGTVEGTVRIADFSSGNPIAFPDKVTVMQDGSVVFSAGTADGGPIRVWVSDLTPGSLKAVDGITAWGGTDIHPILLAGNGETEIPGPDEPEVPGPVDPDNPGTSHDWAAELPLFDKAFYRAIYADIAQAGVDPVQHFLQFGWKEGRDPNSHFDTSFYMNQNPDVLAAGVNAFQHYLSAGAAEGRAASFAFDGKAYLAANADVANTGMDALTHYLMHGAAEGRDAFQAMPHATGPQHILVDASFYFGTNRDVAREGFDPTQHFMAYGWQEGRDANAFFDTDYYLSTYADVKNAGINPLEHYLQFGAAEGRDPSVRFDSSQYLALNQDVSAAGVNPLAHYLHHGITEGRDIFSV</sequence>
<accession>A0A2C7A506</accession>
<keyword evidence="2" id="KW-1185">Reference proteome</keyword>
<evidence type="ECO:0000313" key="1">
    <source>
        <dbReference type="EMBL" id="PHK93430.1"/>
    </source>
</evidence>
<proteinExistence type="predicted"/>
<protein>
    <recommendedName>
        <fullName evidence="3">Hyalin</fullName>
    </recommendedName>
</protein>
<evidence type="ECO:0008006" key="3">
    <source>
        <dbReference type="Google" id="ProtNLM"/>
    </source>
</evidence>
<dbReference type="Proteomes" id="UP000223527">
    <property type="component" value="Unassembled WGS sequence"/>
</dbReference>
<dbReference type="EMBL" id="PDNU01000047">
    <property type="protein sequence ID" value="PHK93430.1"/>
    <property type="molecule type" value="Genomic_DNA"/>
</dbReference>
<gene>
    <name evidence="1" type="ORF">CR162_18690</name>
</gene>
<name>A0A2C7A506_9PROT</name>